<keyword evidence="6" id="KW-0808">Transferase</keyword>
<evidence type="ECO:0000259" key="5">
    <source>
        <dbReference type="PROSITE" id="PS50109"/>
    </source>
</evidence>
<proteinExistence type="predicted"/>
<dbReference type="PANTHER" id="PTHR43065:SF42">
    <property type="entry name" value="TWO-COMPONENT SENSOR PPRA"/>
    <property type="match status" value="1"/>
</dbReference>
<dbReference type="SMART" id="SM00388">
    <property type="entry name" value="HisKA"/>
    <property type="match status" value="1"/>
</dbReference>
<feature type="transmembrane region" description="Helical" evidence="4">
    <location>
        <begin position="150"/>
        <end position="171"/>
    </location>
</feature>
<name>A0A250IF58_9BACT</name>
<dbReference type="RefSeq" id="WP_095978394.1">
    <property type="nucleotide sequence ID" value="NZ_CP022163.1"/>
</dbReference>
<dbReference type="InterPro" id="IPR036097">
    <property type="entry name" value="HisK_dim/P_sf"/>
</dbReference>
<dbReference type="InterPro" id="IPR003661">
    <property type="entry name" value="HisK_dim/P_dom"/>
</dbReference>
<dbReference type="Pfam" id="PF00512">
    <property type="entry name" value="HisKA"/>
    <property type="match status" value="1"/>
</dbReference>
<feature type="transmembrane region" description="Helical" evidence="4">
    <location>
        <begin position="127"/>
        <end position="144"/>
    </location>
</feature>
<dbReference type="SUPFAM" id="SSF47384">
    <property type="entry name" value="Homodimeric domain of signal transducing histidine kinase"/>
    <property type="match status" value="1"/>
</dbReference>
<evidence type="ECO:0000313" key="7">
    <source>
        <dbReference type="Proteomes" id="UP000217289"/>
    </source>
</evidence>
<evidence type="ECO:0000256" key="2">
    <source>
        <dbReference type="ARBA" id="ARBA00012438"/>
    </source>
</evidence>
<feature type="transmembrane region" description="Helical" evidence="4">
    <location>
        <begin position="80"/>
        <end position="98"/>
    </location>
</feature>
<organism evidence="6 7">
    <name type="scientific">Melittangium boletus DSM 14713</name>
    <dbReference type="NCBI Taxonomy" id="1294270"/>
    <lineage>
        <taxon>Bacteria</taxon>
        <taxon>Pseudomonadati</taxon>
        <taxon>Myxococcota</taxon>
        <taxon>Myxococcia</taxon>
        <taxon>Myxococcales</taxon>
        <taxon>Cystobacterineae</taxon>
        <taxon>Archangiaceae</taxon>
        <taxon>Melittangium</taxon>
    </lineage>
</organism>
<dbReference type="PANTHER" id="PTHR43065">
    <property type="entry name" value="SENSOR HISTIDINE KINASE"/>
    <property type="match status" value="1"/>
</dbReference>
<keyword evidence="3" id="KW-0597">Phosphoprotein</keyword>
<keyword evidence="7" id="KW-1185">Reference proteome</keyword>
<dbReference type="CDD" id="cd00082">
    <property type="entry name" value="HisKA"/>
    <property type="match status" value="1"/>
</dbReference>
<dbReference type="Gene3D" id="1.10.287.130">
    <property type="match status" value="1"/>
</dbReference>
<dbReference type="OrthoDB" id="9777714at2"/>
<dbReference type="AlphaFoldDB" id="A0A250IF58"/>
<dbReference type="EC" id="2.7.13.3" evidence="2"/>
<dbReference type="Pfam" id="PF02518">
    <property type="entry name" value="HATPase_c"/>
    <property type="match status" value="1"/>
</dbReference>
<reference evidence="6 7" key="1">
    <citation type="submission" date="2017-06" db="EMBL/GenBank/DDBJ databases">
        <authorList>
            <person name="Kim H.J."/>
            <person name="Triplett B.A."/>
        </authorList>
    </citation>
    <scope>NUCLEOTIDE SEQUENCE [LARGE SCALE GENOMIC DNA]</scope>
    <source>
        <strain evidence="6 7">DSM 14713</strain>
    </source>
</reference>
<comment type="catalytic activity">
    <reaction evidence="1">
        <text>ATP + protein L-histidine = ADP + protein N-phospho-L-histidine.</text>
        <dbReference type="EC" id="2.7.13.3"/>
    </reaction>
</comment>
<keyword evidence="6" id="KW-0418">Kinase</keyword>
<dbReference type="EMBL" id="CP022163">
    <property type="protein sequence ID" value="ATB29878.1"/>
    <property type="molecule type" value="Genomic_DNA"/>
</dbReference>
<dbReference type="GO" id="GO:0000155">
    <property type="term" value="F:phosphorelay sensor kinase activity"/>
    <property type="evidence" value="ECO:0007669"/>
    <property type="project" value="InterPro"/>
</dbReference>
<evidence type="ECO:0000256" key="1">
    <source>
        <dbReference type="ARBA" id="ARBA00000085"/>
    </source>
</evidence>
<feature type="domain" description="Histidine kinase" evidence="5">
    <location>
        <begin position="218"/>
        <end position="437"/>
    </location>
</feature>
<gene>
    <name evidence="6" type="ORF">MEBOL_003333</name>
</gene>
<keyword evidence="4" id="KW-0472">Membrane</keyword>
<dbReference type="Gene3D" id="3.30.565.10">
    <property type="entry name" value="Histidine kinase-like ATPase, C-terminal domain"/>
    <property type="match status" value="1"/>
</dbReference>
<keyword evidence="4" id="KW-0812">Transmembrane</keyword>
<dbReference type="SMART" id="SM00387">
    <property type="entry name" value="HATPase_c"/>
    <property type="match status" value="1"/>
</dbReference>
<evidence type="ECO:0000313" key="6">
    <source>
        <dbReference type="EMBL" id="ATB29878.1"/>
    </source>
</evidence>
<dbReference type="InterPro" id="IPR005467">
    <property type="entry name" value="His_kinase_dom"/>
</dbReference>
<evidence type="ECO:0000256" key="3">
    <source>
        <dbReference type="ARBA" id="ARBA00022553"/>
    </source>
</evidence>
<dbReference type="InterPro" id="IPR003594">
    <property type="entry name" value="HATPase_dom"/>
</dbReference>
<dbReference type="KEGG" id="mbd:MEBOL_003333"/>
<dbReference type="PROSITE" id="PS50109">
    <property type="entry name" value="HIS_KIN"/>
    <property type="match status" value="1"/>
</dbReference>
<sequence length="444" mass="49146">MSPPSPRPEEGPSPNQEPWPRRWRTFRVFAATLVLLYPMDWLVLGHWSLTTLGVRLVWASHVLLHGVLWRKLGSPWEKRLSSLNSVLTSLYFLTMVWFTGAGTSPYLNMALCLPLMMALVRPMDARPAILSGVTCALGVFALLWEEAQYLHAVNWASMVGTATFIGVYGSVHYRKAQEALHEASVERARREAMERLALAERHRAQTEKMATVGRLAASVMHEVNNPLAFVRSNLDFLRTEVMQQPLREESRAELAEVFEETRQGVERIRQIVSDLKGFSRMDMEEPCECALADVVTDAARLAAVRLKNVARLHVEIPPGLPEVFATRRRLAQAILNLLVNAGDALEDAQVRGGEVRVTGVAEPGRVALLVEDNGPGFAPEVLPHLFEAFFTTKGPEKGTGLGLSLSREMVERCGGTLRAENRAEGGARLRLELPVPARGPGAKA</sequence>
<dbReference type="InterPro" id="IPR036890">
    <property type="entry name" value="HATPase_C_sf"/>
</dbReference>
<evidence type="ECO:0000256" key="4">
    <source>
        <dbReference type="SAM" id="Phobius"/>
    </source>
</evidence>
<accession>A0A250IF58</accession>
<feature type="transmembrane region" description="Helical" evidence="4">
    <location>
        <begin position="50"/>
        <end position="68"/>
    </location>
</feature>
<dbReference type="PRINTS" id="PR00344">
    <property type="entry name" value="BCTRLSENSOR"/>
</dbReference>
<dbReference type="InterPro" id="IPR004358">
    <property type="entry name" value="Sig_transdc_His_kin-like_C"/>
</dbReference>
<protein>
    <recommendedName>
        <fullName evidence="2">histidine kinase</fullName>
        <ecNumber evidence="2">2.7.13.3</ecNumber>
    </recommendedName>
</protein>
<keyword evidence="4" id="KW-1133">Transmembrane helix</keyword>
<dbReference type="SUPFAM" id="SSF55874">
    <property type="entry name" value="ATPase domain of HSP90 chaperone/DNA topoisomerase II/histidine kinase"/>
    <property type="match status" value="1"/>
</dbReference>
<dbReference type="Proteomes" id="UP000217289">
    <property type="component" value="Chromosome"/>
</dbReference>